<name>A0AAV4XJB4_CAEEX</name>
<comment type="caution">
    <text evidence="2">The sequence shown here is derived from an EMBL/GenBank/DDBJ whole genome shotgun (WGS) entry which is preliminary data.</text>
</comment>
<organism evidence="2 3">
    <name type="scientific">Caerostris extrusa</name>
    <name type="common">Bark spider</name>
    <name type="synonym">Caerostris bankana</name>
    <dbReference type="NCBI Taxonomy" id="172846"/>
    <lineage>
        <taxon>Eukaryota</taxon>
        <taxon>Metazoa</taxon>
        <taxon>Ecdysozoa</taxon>
        <taxon>Arthropoda</taxon>
        <taxon>Chelicerata</taxon>
        <taxon>Arachnida</taxon>
        <taxon>Araneae</taxon>
        <taxon>Araneomorphae</taxon>
        <taxon>Entelegynae</taxon>
        <taxon>Araneoidea</taxon>
        <taxon>Araneidae</taxon>
        <taxon>Caerostris</taxon>
    </lineage>
</organism>
<gene>
    <name evidence="2" type="ORF">CEXT_538061</name>
</gene>
<accession>A0AAV4XJB4</accession>
<keyword evidence="3" id="KW-1185">Reference proteome</keyword>
<proteinExistence type="predicted"/>
<dbReference type="Proteomes" id="UP001054945">
    <property type="component" value="Unassembled WGS sequence"/>
</dbReference>
<protein>
    <submittedName>
        <fullName evidence="2">Uncharacterized protein</fullName>
    </submittedName>
</protein>
<dbReference type="AlphaFoldDB" id="A0AAV4XJB4"/>
<sequence>MEKKTHPLSCGSFGRKERTETSDNREQKNLGRVERKGWLRGGDRWESGRKERARVDANGSHLHGTLRTLGNALITVWDGKRFSCPTPDCNYIEDGGWHRMRSMDFRPLSSLPPLPSCFL</sequence>
<feature type="region of interest" description="Disordered" evidence="1">
    <location>
        <begin position="1"/>
        <end position="33"/>
    </location>
</feature>
<dbReference type="EMBL" id="BPLR01000485">
    <property type="protein sequence ID" value="GIY95170.1"/>
    <property type="molecule type" value="Genomic_DNA"/>
</dbReference>
<reference evidence="2 3" key="1">
    <citation type="submission" date="2021-06" db="EMBL/GenBank/DDBJ databases">
        <title>Caerostris extrusa draft genome.</title>
        <authorList>
            <person name="Kono N."/>
            <person name="Arakawa K."/>
        </authorList>
    </citation>
    <scope>NUCLEOTIDE SEQUENCE [LARGE SCALE GENOMIC DNA]</scope>
</reference>
<evidence type="ECO:0000313" key="3">
    <source>
        <dbReference type="Proteomes" id="UP001054945"/>
    </source>
</evidence>
<evidence type="ECO:0000313" key="2">
    <source>
        <dbReference type="EMBL" id="GIY95170.1"/>
    </source>
</evidence>
<evidence type="ECO:0000256" key="1">
    <source>
        <dbReference type="SAM" id="MobiDB-lite"/>
    </source>
</evidence>
<feature type="compositionally biased region" description="Basic and acidic residues" evidence="1">
    <location>
        <begin position="14"/>
        <end position="33"/>
    </location>
</feature>